<feature type="region of interest" description="Disordered" evidence="1">
    <location>
        <begin position="707"/>
        <end position="737"/>
    </location>
</feature>
<feature type="compositionally biased region" description="Acidic residues" evidence="1">
    <location>
        <begin position="132"/>
        <end position="142"/>
    </location>
</feature>
<feature type="region of interest" description="Disordered" evidence="1">
    <location>
        <begin position="899"/>
        <end position="953"/>
    </location>
</feature>
<feature type="region of interest" description="Disordered" evidence="1">
    <location>
        <begin position="30"/>
        <end position="51"/>
    </location>
</feature>
<feature type="compositionally biased region" description="Basic and acidic residues" evidence="1">
    <location>
        <begin position="497"/>
        <end position="512"/>
    </location>
</feature>
<feature type="compositionally biased region" description="Polar residues" evidence="1">
    <location>
        <begin position="227"/>
        <end position="237"/>
    </location>
</feature>
<dbReference type="PANTHER" id="PTHR48134">
    <property type="entry name" value="GLYCOPROTEIN 96-92-RELATED-RELATED"/>
    <property type="match status" value="1"/>
</dbReference>
<feature type="compositionally biased region" description="Acidic residues" evidence="1">
    <location>
        <begin position="333"/>
        <end position="349"/>
    </location>
</feature>
<dbReference type="PANTHER" id="PTHR48134:SF2">
    <property type="entry name" value="OS04G0609100 PROTEIN"/>
    <property type="match status" value="1"/>
</dbReference>
<feature type="compositionally biased region" description="Low complexity" evidence="1">
    <location>
        <begin position="584"/>
        <end position="596"/>
    </location>
</feature>
<feature type="compositionally biased region" description="Polar residues" evidence="1">
    <location>
        <begin position="466"/>
        <end position="476"/>
    </location>
</feature>
<feature type="compositionally biased region" description="Basic and acidic residues" evidence="1">
    <location>
        <begin position="775"/>
        <end position="785"/>
    </location>
</feature>
<feature type="compositionally biased region" description="Acidic residues" evidence="1">
    <location>
        <begin position="792"/>
        <end position="803"/>
    </location>
</feature>
<evidence type="ECO:0000313" key="3">
    <source>
        <dbReference type="Proteomes" id="UP001432027"/>
    </source>
</evidence>
<evidence type="ECO:0000313" key="2">
    <source>
        <dbReference type="EMBL" id="GMS80501.1"/>
    </source>
</evidence>
<feature type="compositionally biased region" description="Acidic residues" evidence="1">
    <location>
        <begin position="545"/>
        <end position="556"/>
    </location>
</feature>
<organism evidence="2 3">
    <name type="scientific">Pristionchus entomophagus</name>
    <dbReference type="NCBI Taxonomy" id="358040"/>
    <lineage>
        <taxon>Eukaryota</taxon>
        <taxon>Metazoa</taxon>
        <taxon>Ecdysozoa</taxon>
        <taxon>Nematoda</taxon>
        <taxon>Chromadorea</taxon>
        <taxon>Rhabditida</taxon>
        <taxon>Rhabditina</taxon>
        <taxon>Diplogasteromorpha</taxon>
        <taxon>Diplogasteroidea</taxon>
        <taxon>Neodiplogasteridae</taxon>
        <taxon>Pristionchus</taxon>
    </lineage>
</organism>
<accession>A0AAV5SB35</accession>
<feature type="compositionally biased region" description="Pro residues" evidence="1">
    <location>
        <begin position="168"/>
        <end position="177"/>
    </location>
</feature>
<dbReference type="Proteomes" id="UP001432027">
    <property type="component" value="Unassembled WGS sequence"/>
</dbReference>
<feature type="region of interest" description="Disordered" evidence="1">
    <location>
        <begin position="227"/>
        <end position="263"/>
    </location>
</feature>
<dbReference type="EMBL" id="BTSX01000001">
    <property type="protein sequence ID" value="GMS80501.1"/>
    <property type="molecule type" value="Genomic_DNA"/>
</dbReference>
<feature type="non-terminal residue" evidence="2">
    <location>
        <position position="1"/>
    </location>
</feature>
<protein>
    <submittedName>
        <fullName evidence="2">Uncharacterized protein</fullName>
    </submittedName>
</protein>
<feature type="compositionally biased region" description="Polar residues" evidence="1">
    <location>
        <begin position="320"/>
        <end position="332"/>
    </location>
</feature>
<keyword evidence="3" id="KW-1185">Reference proteome</keyword>
<sequence>LTMKKVLTDEERAAVRPRRGKKIISEKQARMMANKTYEPESFLNDPSIVEPEMDVSVPPTLEEMMAAAKRQRDERAAEYKAMGKTGKEKPLGYLPPINFTIKPRIDLTSSESEAESDKENDVMDGSMNGMEKEEEMEKEADETTPIAQQRSMGVAGPSSSPAVTAPLLPIPSTPPARPDSGFRKPRLPQMRGAPRHSTPKVLNPRVPRASLGTVFSDISIIANTSIQGQHTVRSDGSTGEKTRKESIESRGGRTSLEVSSIREEEEEAQEAMAANGTFTVAQPADAVADRDGTFVVEGGEEEEEEAVQVHVEAVVIRRQSVQSHPRNVSTASMEEEEVEGEGEGGEEEEVNRVEVVGVSMRRSSVHAPRDVTMMSIEEEEENGEGGGRKEEESREMEDVEMDSVSQTPVRRPSLRPAKRPSIEHPLDDTSSPMAVAIARRTSVRRDIMVKPKVSMASTARGGGTRKISTGSTTSSIPFEDLSRSNLSMDSGEGSTYEDPKTPERTPRTERQLRQSLAARHQRQSQLQRLPILEETDVQGGRREDESEEEEEDEDGVMEGRVLMREEGETMGRDSAAPTTPVPRLSQKPLSQKLQSSVDRLSQPRHRQEAGQPCARVQSPARGPTQRAARVPSLAPLSSPSPARRFHSTFNQTSRGIMTGYTPNQRIDTTLMEDDGGNAKSGMAPRIKRIPRRDQGGKKGAATVLTVREEREEREDIEETRKARGQKATTSLHTTADGTLTKDNSLISLVASVTPVTSPLRRDHYQHHNQSFPLDDPFHDMNDGGGRRRRREEEEEEEDEDEDDVFRPNHSTASSTGMAAADAAEDGVVFARPANPLPATPRSGSHTNSRRSNASRRSMWSDSEVASDMDRLSSRASQISIDDAVAMGGRRAAAAAAFDPSFNLPNLPPTPKTPFRRLVSNNSDLFSTDTPGVDKRLSSMDTEEEEEWAANQDSSLWRGDVSTASDENEALADESQMSIVEEEDANERVLAPRKLIAPTADSPGVRRSTRVRMKPVRAWLGEQAQYEYSPRSGGQRLVGVNQVVIKDKLFIKTGTADIVKAVEANKKTQKQRSIANKKRKAQKRAQEEEEDSE</sequence>
<feature type="region of interest" description="Disordered" evidence="1">
    <location>
        <begin position="68"/>
        <end position="205"/>
    </location>
</feature>
<evidence type="ECO:0000256" key="1">
    <source>
        <dbReference type="SAM" id="MobiDB-lite"/>
    </source>
</evidence>
<comment type="caution">
    <text evidence="2">The sequence shown here is derived from an EMBL/GenBank/DDBJ whole genome shotgun (WGS) entry which is preliminary data.</text>
</comment>
<feature type="compositionally biased region" description="Polar residues" evidence="1">
    <location>
        <begin position="726"/>
        <end position="737"/>
    </location>
</feature>
<feature type="compositionally biased region" description="Polar residues" evidence="1">
    <location>
        <begin position="145"/>
        <end position="162"/>
    </location>
</feature>
<dbReference type="AlphaFoldDB" id="A0AAV5SB35"/>
<proteinExistence type="predicted"/>
<reference evidence="2" key="1">
    <citation type="submission" date="2023-10" db="EMBL/GenBank/DDBJ databases">
        <title>Genome assembly of Pristionchus species.</title>
        <authorList>
            <person name="Yoshida K."/>
            <person name="Sommer R.J."/>
        </authorList>
    </citation>
    <scope>NUCLEOTIDE SEQUENCE</scope>
    <source>
        <strain evidence="2">RS0144</strain>
    </source>
</reference>
<feature type="region of interest" description="Disordered" evidence="1">
    <location>
        <begin position="320"/>
        <end position="646"/>
    </location>
</feature>
<feature type="region of interest" description="Disordered" evidence="1">
    <location>
        <begin position="1064"/>
        <end position="1092"/>
    </location>
</feature>
<feature type="compositionally biased region" description="Basic residues" evidence="1">
    <location>
        <begin position="1066"/>
        <end position="1082"/>
    </location>
</feature>
<feature type="compositionally biased region" description="Low complexity" evidence="1">
    <location>
        <begin position="627"/>
        <end position="642"/>
    </location>
</feature>
<name>A0AAV5SB35_9BILA</name>
<feature type="compositionally biased region" description="Low complexity" evidence="1">
    <location>
        <begin position="811"/>
        <end position="830"/>
    </location>
</feature>
<gene>
    <name evidence="2" type="ORF">PENTCL1PPCAC_2676</name>
</gene>
<feature type="region of interest" description="Disordered" evidence="1">
    <location>
        <begin position="766"/>
        <end position="872"/>
    </location>
</feature>
<feature type="compositionally biased region" description="Basic and acidic residues" evidence="1">
    <location>
        <begin position="561"/>
        <end position="571"/>
    </location>
</feature>
<feature type="compositionally biased region" description="Polar residues" evidence="1">
    <location>
        <begin position="918"/>
        <end position="929"/>
    </location>
</feature>
<feature type="compositionally biased region" description="Basic and acidic residues" evidence="1">
    <location>
        <begin position="238"/>
        <end position="251"/>
    </location>
</feature>